<dbReference type="GO" id="GO:0003677">
    <property type="term" value="F:DNA binding"/>
    <property type="evidence" value="ECO:0007669"/>
    <property type="project" value="UniProtKB-KW"/>
</dbReference>
<evidence type="ECO:0000256" key="14">
    <source>
        <dbReference type="ARBA" id="ARBA00048988"/>
    </source>
</evidence>
<dbReference type="SUPFAM" id="SSF52980">
    <property type="entry name" value="Restriction endonuclease-like"/>
    <property type="match status" value="1"/>
</dbReference>
<evidence type="ECO:0000313" key="19">
    <source>
        <dbReference type="Proteomes" id="UP000321062"/>
    </source>
</evidence>
<evidence type="ECO:0000256" key="15">
    <source>
        <dbReference type="PROSITE-ProRule" id="PRU00560"/>
    </source>
</evidence>
<dbReference type="EMBL" id="CP041690">
    <property type="protein sequence ID" value="QEE19152.1"/>
    <property type="molecule type" value="Genomic_DNA"/>
</dbReference>
<sequence length="1146" mass="126170">MDAARGGRGMSRQVKVSTLTRDRQRLAADPSASIWVAANAGSGKTYVLTQRVLRLLLSGVTPESILCLTYTKAAAAEMRARVSDRLASWAVAEEAKLRTELSELESGPVTPERLERARTLFAHALETPGGLKIVTIHAFCESVLHRFPLEAGVPFDFAVVEDEERLQMVLAARESVLSDGLKGHPEIAGAVATLFELMTDHAIGQAIEVALADGRKLRRVLADRPLAKTRLRELTRFDGEGSETILARIVDGQLIGPEDVQRVFSITPPKGGKAFEDELARTDLANVSANHLIGLYLTDKGLVPQRFPKADIKKKAPDLAARLLAEAERIEALNARLTHALLIERSEALLDVLGAISDRYEADKRARSLLDFDDLIERLGTLFRDGRQSAWVRYKLDAGITHMLVDESQDTNADQWQVIEAITDEFFAGEGAVERPRTVFAVGDEKQSIYSFQGANPLLFGETGRRYERKARDAGKSFERVPLQTSFRTLRNILLAVDKVFARDDIRRAVLAPEGEPHHDTARPDLGGRVTLWPPVAPPEDKTDASEWALEVPPRVEQDAARQVAERMAREIRGWIDNGRPLGTRGRTVTADDVLILVQSRNALFREIIRALVQRGLPTPGADRLAVTTHIAVLDLLALGDVVLNPADDLQLAALLRSPLFDISEDALYTIAHEREGTLWAALEASPLEQARAAYGMLHRWRGRADFDRPFEFYSRILYAEGGLRLFHRRFGGEVDDVFAEFLDLALSHEQGGQPSLQGFVASLRLRDIAIKRELAESGGGVRVMTVHGAKGLEAPIVILADATSKPDTKQTTKPVYVVHEGAGPLLIHAPSSDQHVRETMALRDADEANLKAEYWRKLYVAMTRAEDELYVTGALTKNGKIEGSWYEAIEGALVAEAARDDATGTLAFPAEAPPVANVRGWKASQPQFPLPFALPQLPEHRDRVVVTPSSAYEPADIDRSFRTTLEEAVDAETARRSGIALHALLQHLVRVAPGERDRVLEKALPALLPGAPELHGELAARAQAILTRPELAHLFGPNSRAEVPFLVKARRNSTPIWLAGRMDRIVVENGKVLVVDYKSDAQPPADPDSVHSGYKTQLGLYALVADQLFPGHNVEAAILWTRLESLMILPRPLLAKPVSAFTLER</sequence>
<keyword evidence="7 15" id="KW-0067">ATP-binding</keyword>
<dbReference type="PROSITE" id="PS51217">
    <property type="entry name" value="UVRD_HELICASE_CTER"/>
    <property type="match status" value="1"/>
</dbReference>
<evidence type="ECO:0000259" key="17">
    <source>
        <dbReference type="PROSITE" id="PS51217"/>
    </source>
</evidence>
<keyword evidence="1" id="KW-0540">Nuclease</keyword>
<name>A0A5B9DJX3_9HYPH</name>
<evidence type="ECO:0000256" key="8">
    <source>
        <dbReference type="ARBA" id="ARBA00023125"/>
    </source>
</evidence>
<accession>A0A5B9DJX3</accession>
<keyword evidence="10" id="KW-0413">Isomerase</keyword>
<dbReference type="Proteomes" id="UP000321062">
    <property type="component" value="Chromosome"/>
</dbReference>
<keyword evidence="6" id="KW-0269">Exonuclease</keyword>
<dbReference type="InterPro" id="IPR011335">
    <property type="entry name" value="Restrct_endonuc-II-like"/>
</dbReference>
<dbReference type="NCBIfam" id="TIGR02784">
    <property type="entry name" value="addA_alphas"/>
    <property type="match status" value="1"/>
</dbReference>
<reference evidence="18 19" key="1">
    <citation type="journal article" date="2015" name="Int. J. Syst. Evol. Microbiol.">
        <title>Youhaiella tibetensis gen. nov., sp. nov., isolated from subsurface sediment.</title>
        <authorList>
            <person name="Wang Y.X."/>
            <person name="Huang F.Q."/>
            <person name="Nogi Y."/>
            <person name="Pang S.J."/>
            <person name="Wang P.K."/>
            <person name="Lv J."/>
        </authorList>
    </citation>
    <scope>NUCLEOTIDE SEQUENCE [LARGE SCALE GENOMIC DNA]</scope>
    <source>
        <strain evidence="19">fig4</strain>
    </source>
</reference>
<dbReference type="GO" id="GO:0005524">
    <property type="term" value="F:ATP binding"/>
    <property type="evidence" value="ECO:0007669"/>
    <property type="project" value="UniProtKB-UniRule"/>
</dbReference>
<keyword evidence="9" id="KW-0234">DNA repair</keyword>
<dbReference type="InterPro" id="IPR014151">
    <property type="entry name" value="DNA_helicase_AddA"/>
</dbReference>
<feature type="domain" description="UvrD-like helicase C-terminal" evidence="17">
    <location>
        <begin position="507"/>
        <end position="792"/>
    </location>
</feature>
<keyword evidence="3" id="KW-0227">DNA damage</keyword>
<evidence type="ECO:0000256" key="10">
    <source>
        <dbReference type="ARBA" id="ARBA00023235"/>
    </source>
</evidence>
<dbReference type="GO" id="GO:0043138">
    <property type="term" value="F:3'-5' DNA helicase activity"/>
    <property type="evidence" value="ECO:0007669"/>
    <property type="project" value="UniProtKB-EC"/>
</dbReference>
<dbReference type="InterPro" id="IPR014017">
    <property type="entry name" value="DNA_helicase_UvrD-like_C"/>
</dbReference>
<dbReference type="SUPFAM" id="SSF52540">
    <property type="entry name" value="P-loop containing nucleoside triphosphate hydrolases"/>
    <property type="match status" value="1"/>
</dbReference>
<evidence type="ECO:0000256" key="6">
    <source>
        <dbReference type="ARBA" id="ARBA00022839"/>
    </source>
</evidence>
<dbReference type="PANTHER" id="PTHR11070:SF2">
    <property type="entry name" value="ATP-DEPENDENT DNA HELICASE SRS2"/>
    <property type="match status" value="1"/>
</dbReference>
<keyword evidence="2 15" id="KW-0547">Nucleotide-binding</keyword>
<gene>
    <name evidence="18" type="primary">addA</name>
    <name evidence="18" type="ORF">FNA67_02715</name>
</gene>
<dbReference type="Gene3D" id="1.10.486.10">
    <property type="entry name" value="PCRA, domain 4"/>
    <property type="match status" value="1"/>
</dbReference>
<evidence type="ECO:0000256" key="9">
    <source>
        <dbReference type="ARBA" id="ARBA00023204"/>
    </source>
</evidence>
<dbReference type="InterPro" id="IPR027417">
    <property type="entry name" value="P-loop_NTPase"/>
</dbReference>
<dbReference type="InterPro" id="IPR038726">
    <property type="entry name" value="PDDEXK_AddAB-type"/>
</dbReference>
<dbReference type="Pfam" id="PF00580">
    <property type="entry name" value="UvrD-helicase"/>
    <property type="match status" value="1"/>
</dbReference>
<dbReference type="Gene3D" id="3.40.50.300">
    <property type="entry name" value="P-loop containing nucleotide triphosphate hydrolases"/>
    <property type="match status" value="4"/>
</dbReference>
<dbReference type="Pfam" id="PF12705">
    <property type="entry name" value="PDDEXK_1"/>
    <property type="match status" value="1"/>
</dbReference>
<dbReference type="GO" id="GO:0004527">
    <property type="term" value="F:exonuclease activity"/>
    <property type="evidence" value="ECO:0007669"/>
    <property type="project" value="UniProtKB-KW"/>
</dbReference>
<dbReference type="InterPro" id="IPR014016">
    <property type="entry name" value="UvrD-like_ATP-bd"/>
</dbReference>
<comment type="catalytic activity">
    <reaction evidence="14">
        <text>ATP + H2O = ADP + phosphate + H(+)</text>
        <dbReference type="Rhea" id="RHEA:13065"/>
        <dbReference type="ChEBI" id="CHEBI:15377"/>
        <dbReference type="ChEBI" id="CHEBI:15378"/>
        <dbReference type="ChEBI" id="CHEBI:30616"/>
        <dbReference type="ChEBI" id="CHEBI:43474"/>
        <dbReference type="ChEBI" id="CHEBI:456216"/>
        <dbReference type="EC" id="5.6.2.4"/>
    </reaction>
</comment>
<evidence type="ECO:0000256" key="12">
    <source>
        <dbReference type="ARBA" id="ARBA00034808"/>
    </source>
</evidence>
<protein>
    <recommendedName>
        <fullName evidence="12">DNA 3'-5' helicase</fullName>
        <ecNumber evidence="12">5.6.2.4</ecNumber>
    </recommendedName>
    <alternativeName>
        <fullName evidence="13">DNA 3'-5' helicase II</fullName>
    </alternativeName>
</protein>
<evidence type="ECO:0000256" key="3">
    <source>
        <dbReference type="ARBA" id="ARBA00022763"/>
    </source>
</evidence>
<keyword evidence="8" id="KW-0238">DNA-binding</keyword>
<dbReference type="PROSITE" id="PS51198">
    <property type="entry name" value="UVRD_HELICASE_ATP_BIND"/>
    <property type="match status" value="1"/>
</dbReference>
<comment type="catalytic activity">
    <reaction evidence="11">
        <text>Couples ATP hydrolysis with the unwinding of duplex DNA by translocating in the 3'-5' direction.</text>
        <dbReference type="EC" id="5.6.2.4"/>
    </reaction>
</comment>
<dbReference type="GO" id="GO:0033202">
    <property type="term" value="C:DNA helicase complex"/>
    <property type="evidence" value="ECO:0007669"/>
    <property type="project" value="TreeGrafter"/>
</dbReference>
<dbReference type="KEGG" id="yti:FNA67_02715"/>
<evidence type="ECO:0000259" key="16">
    <source>
        <dbReference type="PROSITE" id="PS51198"/>
    </source>
</evidence>
<keyword evidence="5 15" id="KW-0347">Helicase</keyword>
<dbReference type="Gene3D" id="3.90.320.10">
    <property type="match status" value="1"/>
</dbReference>
<dbReference type="GO" id="GO:0000725">
    <property type="term" value="P:recombinational repair"/>
    <property type="evidence" value="ECO:0007669"/>
    <property type="project" value="TreeGrafter"/>
</dbReference>
<organism evidence="18 19">
    <name type="scientific">Paradevosia tibetensis</name>
    <dbReference type="NCBI Taxonomy" id="1447062"/>
    <lineage>
        <taxon>Bacteria</taxon>
        <taxon>Pseudomonadati</taxon>
        <taxon>Pseudomonadota</taxon>
        <taxon>Alphaproteobacteria</taxon>
        <taxon>Hyphomicrobiales</taxon>
        <taxon>Devosiaceae</taxon>
        <taxon>Paradevosia</taxon>
    </lineage>
</organism>
<dbReference type="InterPro" id="IPR011604">
    <property type="entry name" value="PDDEXK-like_dom_sf"/>
</dbReference>
<evidence type="ECO:0000256" key="13">
    <source>
        <dbReference type="ARBA" id="ARBA00034923"/>
    </source>
</evidence>
<dbReference type="EC" id="5.6.2.4" evidence="12"/>
<evidence type="ECO:0000256" key="7">
    <source>
        <dbReference type="ARBA" id="ARBA00022840"/>
    </source>
</evidence>
<dbReference type="Pfam" id="PF13361">
    <property type="entry name" value="UvrD_C"/>
    <property type="match status" value="1"/>
</dbReference>
<evidence type="ECO:0000256" key="11">
    <source>
        <dbReference type="ARBA" id="ARBA00034617"/>
    </source>
</evidence>
<evidence type="ECO:0000256" key="5">
    <source>
        <dbReference type="ARBA" id="ARBA00022806"/>
    </source>
</evidence>
<dbReference type="GO" id="GO:0005829">
    <property type="term" value="C:cytosol"/>
    <property type="evidence" value="ECO:0007669"/>
    <property type="project" value="TreeGrafter"/>
</dbReference>
<dbReference type="PANTHER" id="PTHR11070">
    <property type="entry name" value="UVRD / RECB / PCRA DNA HELICASE FAMILY MEMBER"/>
    <property type="match status" value="1"/>
</dbReference>
<feature type="binding site" evidence="15">
    <location>
        <begin position="38"/>
        <end position="45"/>
    </location>
    <ligand>
        <name>ATP</name>
        <dbReference type="ChEBI" id="CHEBI:30616"/>
    </ligand>
</feature>
<dbReference type="InterPro" id="IPR000212">
    <property type="entry name" value="DNA_helicase_UvrD/REP"/>
</dbReference>
<proteinExistence type="predicted"/>
<dbReference type="OrthoDB" id="9810135at2"/>
<evidence type="ECO:0000256" key="4">
    <source>
        <dbReference type="ARBA" id="ARBA00022801"/>
    </source>
</evidence>
<keyword evidence="19" id="KW-1185">Reference proteome</keyword>
<evidence type="ECO:0000313" key="18">
    <source>
        <dbReference type="EMBL" id="QEE19152.1"/>
    </source>
</evidence>
<evidence type="ECO:0000256" key="1">
    <source>
        <dbReference type="ARBA" id="ARBA00022722"/>
    </source>
</evidence>
<keyword evidence="4 15" id="KW-0378">Hydrolase</keyword>
<evidence type="ECO:0000256" key="2">
    <source>
        <dbReference type="ARBA" id="ARBA00022741"/>
    </source>
</evidence>
<dbReference type="AlphaFoldDB" id="A0A5B9DJX3"/>
<feature type="domain" description="UvrD-like helicase ATP-binding" evidence="16">
    <location>
        <begin position="17"/>
        <end position="490"/>
    </location>
</feature>